<name>A0A547Q7B8_9RHOB</name>
<dbReference type="EMBL" id="VFSV01000007">
    <property type="protein sequence ID" value="TRD22259.1"/>
    <property type="molecule type" value="Genomic_DNA"/>
</dbReference>
<dbReference type="InterPro" id="IPR024409">
    <property type="entry name" value="DUF3833"/>
</dbReference>
<dbReference type="Pfam" id="PF12915">
    <property type="entry name" value="DUF3833"/>
    <property type="match status" value="1"/>
</dbReference>
<dbReference type="Proteomes" id="UP000318590">
    <property type="component" value="Unassembled WGS sequence"/>
</dbReference>
<proteinExistence type="predicted"/>
<evidence type="ECO:0000313" key="2">
    <source>
        <dbReference type="Proteomes" id="UP000318590"/>
    </source>
</evidence>
<dbReference type="AlphaFoldDB" id="A0A547Q7B8"/>
<dbReference type="RefSeq" id="WP_142833894.1">
    <property type="nucleotide sequence ID" value="NZ_VFSV01000007.1"/>
</dbReference>
<protein>
    <submittedName>
        <fullName evidence="1">DUF3833 domain-containing protein</fullName>
    </submittedName>
</protein>
<organism evidence="1 2">
    <name type="scientific">Palleronia caenipelagi</name>
    <dbReference type="NCBI Taxonomy" id="2489174"/>
    <lineage>
        <taxon>Bacteria</taxon>
        <taxon>Pseudomonadati</taxon>
        <taxon>Pseudomonadota</taxon>
        <taxon>Alphaproteobacteria</taxon>
        <taxon>Rhodobacterales</taxon>
        <taxon>Roseobacteraceae</taxon>
        <taxon>Palleronia</taxon>
    </lineage>
</organism>
<accession>A0A547Q7B8</accession>
<reference evidence="1 2" key="1">
    <citation type="submission" date="2019-06" db="EMBL/GenBank/DDBJ databases">
        <title>Paenimaribius caenipelagi gen. nov., sp. nov., isolated from a tidal flat.</title>
        <authorList>
            <person name="Yoon J.-H."/>
        </authorList>
    </citation>
    <scope>NUCLEOTIDE SEQUENCE [LARGE SCALE GENOMIC DNA]</scope>
    <source>
        <strain evidence="1 2">JBTF-M29</strain>
    </source>
</reference>
<comment type="caution">
    <text evidence="1">The sequence shown here is derived from an EMBL/GenBank/DDBJ whole genome shotgun (WGS) entry which is preliminary data.</text>
</comment>
<evidence type="ECO:0000313" key="1">
    <source>
        <dbReference type="EMBL" id="TRD22259.1"/>
    </source>
</evidence>
<keyword evidence="2" id="KW-1185">Reference proteome</keyword>
<gene>
    <name evidence="1" type="ORF">FEV53_05935</name>
</gene>
<sequence length="189" mass="21016">MSDILVLTLGIALLALAMVYLRRRMMSFWGQNPSDYMGFSMDFDPRIHLDGQLLAEGVIYGPTGRVTSRFHADMVGEWNDDGGSFAVTLHYDGGLKQERTWVLEFTGPDTFVARAEDVDGAGCGSFAGPAMRTAYKLQLPADVGGHKLKVVDWMYLTETGTIINRTQFRKYGLLVAELVASIRKRPETE</sequence>
<dbReference type="OrthoDB" id="5296954at2"/>